<accession>A0A388K0P3</accession>
<dbReference type="EMBL" id="BFEA01000040">
    <property type="protein sequence ID" value="GBG63608.1"/>
    <property type="molecule type" value="Genomic_DNA"/>
</dbReference>
<dbReference type="InterPro" id="IPR013783">
    <property type="entry name" value="Ig-like_fold"/>
</dbReference>
<feature type="transmembrane region" description="Helical" evidence="2">
    <location>
        <begin position="57"/>
        <end position="77"/>
    </location>
</feature>
<dbReference type="STRING" id="69332.A0A388K0P3"/>
<dbReference type="OMA" id="RCIAPAH"/>
<feature type="compositionally biased region" description="Basic and acidic residues" evidence="1">
    <location>
        <begin position="182"/>
        <end position="197"/>
    </location>
</feature>
<evidence type="ECO:0000256" key="2">
    <source>
        <dbReference type="SAM" id="Phobius"/>
    </source>
</evidence>
<keyword evidence="5" id="KW-1185">Reference proteome</keyword>
<dbReference type="InterPro" id="IPR002909">
    <property type="entry name" value="IPT_dom"/>
</dbReference>
<dbReference type="Gramene" id="GBG63608">
    <property type="protein sequence ID" value="GBG63608"/>
    <property type="gene ID" value="CBR_g38674"/>
</dbReference>
<proteinExistence type="predicted"/>
<dbReference type="Proteomes" id="UP000265515">
    <property type="component" value="Unassembled WGS sequence"/>
</dbReference>
<dbReference type="Gene3D" id="2.60.40.10">
    <property type="entry name" value="Immunoglobulins"/>
    <property type="match status" value="1"/>
</dbReference>
<dbReference type="InterPro" id="IPR014756">
    <property type="entry name" value="Ig_E-set"/>
</dbReference>
<protein>
    <recommendedName>
        <fullName evidence="3">IPT/TIG domain-containing protein</fullName>
    </recommendedName>
</protein>
<organism evidence="4 5">
    <name type="scientific">Chara braunii</name>
    <name type="common">Braun's stonewort</name>
    <dbReference type="NCBI Taxonomy" id="69332"/>
    <lineage>
        <taxon>Eukaryota</taxon>
        <taxon>Viridiplantae</taxon>
        <taxon>Streptophyta</taxon>
        <taxon>Charophyceae</taxon>
        <taxon>Charales</taxon>
        <taxon>Characeae</taxon>
        <taxon>Chara</taxon>
    </lineage>
</organism>
<keyword evidence="2" id="KW-1133">Transmembrane helix</keyword>
<dbReference type="CDD" id="cd00102">
    <property type="entry name" value="IPT"/>
    <property type="match status" value="1"/>
</dbReference>
<keyword evidence="2" id="KW-0472">Membrane</keyword>
<dbReference type="AlphaFoldDB" id="A0A388K0P3"/>
<feature type="region of interest" description="Disordered" evidence="1">
    <location>
        <begin position="1"/>
        <end position="23"/>
    </location>
</feature>
<name>A0A388K0P3_CHABU</name>
<evidence type="ECO:0000256" key="1">
    <source>
        <dbReference type="SAM" id="MobiDB-lite"/>
    </source>
</evidence>
<dbReference type="OrthoDB" id="439917at2759"/>
<reference evidence="4 5" key="1">
    <citation type="journal article" date="2018" name="Cell">
        <title>The Chara Genome: Secondary Complexity and Implications for Plant Terrestrialization.</title>
        <authorList>
            <person name="Nishiyama T."/>
            <person name="Sakayama H."/>
            <person name="Vries J.D."/>
            <person name="Buschmann H."/>
            <person name="Saint-Marcoux D."/>
            <person name="Ullrich K.K."/>
            <person name="Haas F.B."/>
            <person name="Vanderstraeten L."/>
            <person name="Becker D."/>
            <person name="Lang D."/>
            <person name="Vosolsobe S."/>
            <person name="Rombauts S."/>
            <person name="Wilhelmsson P.K.I."/>
            <person name="Janitza P."/>
            <person name="Kern R."/>
            <person name="Heyl A."/>
            <person name="Rumpler F."/>
            <person name="Villalobos L.I.A.C."/>
            <person name="Clay J.M."/>
            <person name="Skokan R."/>
            <person name="Toyoda A."/>
            <person name="Suzuki Y."/>
            <person name="Kagoshima H."/>
            <person name="Schijlen E."/>
            <person name="Tajeshwar N."/>
            <person name="Catarino B."/>
            <person name="Hetherington A.J."/>
            <person name="Saltykova A."/>
            <person name="Bonnot C."/>
            <person name="Breuninger H."/>
            <person name="Symeonidi A."/>
            <person name="Radhakrishnan G.V."/>
            <person name="Van Nieuwerburgh F."/>
            <person name="Deforce D."/>
            <person name="Chang C."/>
            <person name="Karol K.G."/>
            <person name="Hedrich R."/>
            <person name="Ulvskov P."/>
            <person name="Glockner G."/>
            <person name="Delwiche C.F."/>
            <person name="Petrasek J."/>
            <person name="Van de Peer Y."/>
            <person name="Friml J."/>
            <person name="Beilby M."/>
            <person name="Dolan L."/>
            <person name="Kohara Y."/>
            <person name="Sugano S."/>
            <person name="Fujiyama A."/>
            <person name="Delaux P.-M."/>
            <person name="Quint M."/>
            <person name="TheiBen G."/>
            <person name="Hagemann M."/>
            <person name="Harholt J."/>
            <person name="Dunand C."/>
            <person name="Zachgo S."/>
            <person name="Langdale J."/>
            <person name="Maumus F."/>
            <person name="Straeten D.V.D."/>
            <person name="Gould S.B."/>
            <person name="Rensing S.A."/>
        </authorList>
    </citation>
    <scope>NUCLEOTIDE SEQUENCE [LARGE SCALE GENOMIC DNA]</scope>
    <source>
        <strain evidence="4 5">S276</strain>
    </source>
</reference>
<feature type="compositionally biased region" description="Basic residues" evidence="1">
    <location>
        <begin position="1"/>
        <end position="12"/>
    </location>
</feature>
<evidence type="ECO:0000259" key="3">
    <source>
        <dbReference type="Pfam" id="PF01833"/>
    </source>
</evidence>
<feature type="domain" description="IPT/TIG" evidence="3">
    <location>
        <begin position="321"/>
        <end position="405"/>
    </location>
</feature>
<gene>
    <name evidence="4" type="ORF">CBR_g38674</name>
</gene>
<evidence type="ECO:0000313" key="4">
    <source>
        <dbReference type="EMBL" id="GBG63608.1"/>
    </source>
</evidence>
<comment type="caution">
    <text evidence="4">The sequence shown here is derived from an EMBL/GenBank/DDBJ whole genome shotgun (WGS) entry which is preliminary data.</text>
</comment>
<feature type="compositionally biased region" description="Basic and acidic residues" evidence="1">
    <location>
        <begin position="84"/>
        <end position="175"/>
    </location>
</feature>
<evidence type="ECO:0000313" key="5">
    <source>
        <dbReference type="Proteomes" id="UP000265515"/>
    </source>
</evidence>
<feature type="transmembrane region" description="Helical" evidence="2">
    <location>
        <begin position="33"/>
        <end position="51"/>
    </location>
</feature>
<feature type="compositionally biased region" description="Basic and acidic residues" evidence="1">
    <location>
        <begin position="204"/>
        <end position="236"/>
    </location>
</feature>
<feature type="compositionally biased region" description="Basic and acidic residues" evidence="1">
    <location>
        <begin position="13"/>
        <end position="23"/>
    </location>
</feature>
<keyword evidence="2" id="KW-0812">Transmembrane</keyword>
<feature type="region of interest" description="Disordered" evidence="1">
    <location>
        <begin position="79"/>
        <end position="254"/>
    </location>
</feature>
<dbReference type="SUPFAM" id="SSF81296">
    <property type="entry name" value="E set domains"/>
    <property type="match status" value="1"/>
</dbReference>
<dbReference type="Pfam" id="PF01833">
    <property type="entry name" value="TIG"/>
    <property type="match status" value="1"/>
</dbReference>
<sequence length="443" mass="48776">MRTRNCRNRHQGHRDPYQRDPDHRNRCQLKYKTIVAIVIKATAILIVAIVIKATASPVVAIVIKATAIPVVAIVINSSSAQSAGERREGAREERREARSAGERRKGAREKEGKERGRKEGRSAGRTKGGKERGRKEGKERGRKEEKSAGRTKGGKERGRKEGKERGRKEEKSAGERRKRARERKEGKERGREEEKERGRKKGAREKGGKGAREKAGERSKGAQEKGGKGAREREGKGGGARQWRPQAPGDRREEVERSYVVGSGGMNLDSLPRQRLRRLAVKAKTTARRELVQLEASISSLGLSEGALISSVPAKEIQLGPLVRQLSPCSGPESGGNVVHIHGRGFSSTRDKPLLARFGSTVVEVTRLTQEVGRCIAPAHPPGPVAVEVSIGGSLWTRDDIVYTYISRRPPLDEPIAVRSLSCASIATIQELERSAMRHQRGF</sequence>